<organism evidence="2 3">
    <name type="scientific">Fragilariopsis cylindrus CCMP1102</name>
    <dbReference type="NCBI Taxonomy" id="635003"/>
    <lineage>
        <taxon>Eukaryota</taxon>
        <taxon>Sar</taxon>
        <taxon>Stramenopiles</taxon>
        <taxon>Ochrophyta</taxon>
        <taxon>Bacillariophyta</taxon>
        <taxon>Bacillariophyceae</taxon>
        <taxon>Bacillariophycidae</taxon>
        <taxon>Bacillariales</taxon>
        <taxon>Bacillariaceae</taxon>
        <taxon>Fragilariopsis</taxon>
    </lineage>
</organism>
<protein>
    <submittedName>
        <fullName evidence="2">Uncharacterized protein</fullName>
    </submittedName>
</protein>
<dbReference type="InterPro" id="IPR011990">
    <property type="entry name" value="TPR-like_helical_dom_sf"/>
</dbReference>
<dbReference type="KEGG" id="fcy:FRACYDRAFT_236914"/>
<evidence type="ECO:0000313" key="2">
    <source>
        <dbReference type="EMBL" id="OEU18636.1"/>
    </source>
</evidence>
<reference evidence="2 3" key="1">
    <citation type="submission" date="2016-09" db="EMBL/GenBank/DDBJ databases">
        <title>Extensive genetic diversity and differential bi-allelic expression allows diatom success in the polar Southern Ocean.</title>
        <authorList>
            <consortium name="DOE Joint Genome Institute"/>
            <person name="Mock T."/>
            <person name="Otillar R.P."/>
            <person name="Strauss J."/>
            <person name="Dupont C."/>
            <person name="Frickenhaus S."/>
            <person name="Maumus F."/>
            <person name="Mcmullan M."/>
            <person name="Sanges R."/>
            <person name="Schmutz J."/>
            <person name="Toseland A."/>
            <person name="Valas R."/>
            <person name="Veluchamy A."/>
            <person name="Ward B.J."/>
            <person name="Allen A."/>
            <person name="Barry K."/>
            <person name="Falciatore A."/>
            <person name="Ferrante M."/>
            <person name="Fortunato A.E."/>
            <person name="Gloeckner G."/>
            <person name="Gruber A."/>
            <person name="Hipkin R."/>
            <person name="Janech M."/>
            <person name="Kroth P."/>
            <person name="Leese F."/>
            <person name="Lindquist E."/>
            <person name="Lyon B.R."/>
            <person name="Martin J."/>
            <person name="Mayer C."/>
            <person name="Parker M."/>
            <person name="Quesneville H."/>
            <person name="Raymond J."/>
            <person name="Uhlig C."/>
            <person name="Valentin K.U."/>
            <person name="Worden A.Z."/>
            <person name="Armbrust E.V."/>
            <person name="Bowler C."/>
            <person name="Green B."/>
            <person name="Moulton V."/>
            <person name="Van Oosterhout C."/>
            <person name="Grigoriev I."/>
        </authorList>
    </citation>
    <scope>NUCLEOTIDE SEQUENCE [LARGE SCALE GENOMIC DNA]</scope>
    <source>
        <strain evidence="2 3">CCMP1102</strain>
    </source>
</reference>
<dbReference type="OrthoDB" id="49447at2759"/>
<feature type="compositionally biased region" description="Acidic residues" evidence="1">
    <location>
        <begin position="121"/>
        <end position="143"/>
    </location>
</feature>
<dbReference type="EMBL" id="KV784356">
    <property type="protein sequence ID" value="OEU18636.1"/>
    <property type="molecule type" value="Genomic_DNA"/>
</dbReference>
<feature type="region of interest" description="Disordered" evidence="1">
    <location>
        <begin position="115"/>
        <end position="149"/>
    </location>
</feature>
<dbReference type="InParanoid" id="A0A1E7FKF4"/>
<accession>A0A1E7FKF4</accession>
<dbReference type="AlphaFoldDB" id="A0A1E7FKF4"/>
<dbReference type="Gene3D" id="1.25.40.10">
    <property type="entry name" value="Tetratricopeptide repeat domain"/>
    <property type="match status" value="1"/>
</dbReference>
<evidence type="ECO:0000256" key="1">
    <source>
        <dbReference type="SAM" id="MobiDB-lite"/>
    </source>
</evidence>
<feature type="region of interest" description="Disordered" evidence="1">
    <location>
        <begin position="1173"/>
        <end position="1233"/>
    </location>
</feature>
<gene>
    <name evidence="2" type="ORF">FRACYDRAFT_236914</name>
</gene>
<proteinExistence type="predicted"/>
<sequence>MATSIIYTETRDQIMTSIEIKTGASIKDAFATEMIKNPIKIIVKRGDDDHTAEGSKRSSIDILKQLWTATLTCPVTNERFEAGRLPGYFDVNGRNYYSKKSVALEAVSAVALSHKVPKNDNDDEHENDSTGSDDDQYITDETEGSIPDRDTFRSKLQRMYMKHFKVRPSRQYKIIKQNFVGKTKGGIWWTSKFTCPVTGRVYESSDLTGQGDSDFMLMNESGRVWYRKKSDSVHAAAYTAIESVNWGDGELLLEEVDVSSNAPFSVVDDESNDANNDDSFEILMHPLIFWYAEHHNTKIAIEDNFVVTGSDVGSNKWTASFLCPLTGERFDSGTLNTNAIHSADDENIKWYTQKDTAMQAAALRAYDVFKYRETGSNDPRYCREDSTNFDTQTSSMVAISEQDHDSDRVDESTFDSILEQNEFTTAHDEDNEDDYVIELIPQQINLVQGLDDFSSNTLDIIAQAWIDSTEAPSDVQKNEHGIKNLQNSLIERQKAIKKALEWVSRQNKEEKDEPLHDRSNAFDLKGQMCNLKIANVILSSLAEAHQRVPFDAQSNGIEDCASSILDSMWSSHLTVPDAQSYALYLKCLEGETPSDVAARAQEIVNAMESGQDYNGRKLPKSDISVYSSLTQLNALSGINSSLGTSDANPIKLHRNVCLSKLSAMAHDPSTFDVDLAMKCIDQMMHIAEANADLSLQPNIEVYNAPLRWSGGPLWSRHYSRVIPWDSYSEIYQDGFKAECDIEVQRKQAEEIETWIEMMKTKASSDNSLAPNIETYESLIQALVRCGSLESLLHAETCAKKLITSEDSDVRPRLQTFYPIIAAWAYSGCAEGPKNVELWIDLLQELEPELEPRLSFPNVQIMAQISLQRQILNRFSDPVETTSSIVTTNDIANKATTCSKILESTIDRYKASPDFLMQRDMFVLVIHAWCNATKAAFLDDGHMANTYLKKMQKTVDLFDDLLVWLYRKDSDRARSQLCNLLDYAPSVYGAQLTAIKKMERNPVKSQSKKSNDFSVTKHLVSIEEKVRRMEEFRLFLEGDDASAIDDMTRYNKFDYGAASAFPSEAFSGNPSCNCWADYIDLTLTVLEEGKHDSFIGEADFIRLCFLITRVTSNASPAVLSPKARERIIDKVAKLLKKYCQQNQGQEDVVTTVIQLLEKGSGTLNDKGIGGLHLTESKDENNGVFDKGGNYNPDVVNNRRKPRRRRPRGNDTHRSSHARSNAPTNRPLRRQPHHV</sequence>
<keyword evidence="3" id="KW-1185">Reference proteome</keyword>
<dbReference type="Proteomes" id="UP000095751">
    <property type="component" value="Unassembled WGS sequence"/>
</dbReference>
<evidence type="ECO:0000313" key="3">
    <source>
        <dbReference type="Proteomes" id="UP000095751"/>
    </source>
</evidence>
<name>A0A1E7FKF4_9STRA</name>
<feature type="compositionally biased region" description="Basic residues" evidence="1">
    <location>
        <begin position="1196"/>
        <end position="1205"/>
    </location>
</feature>